<protein>
    <recommendedName>
        <fullName evidence="4">Glycosyltransferase</fullName>
    </recommendedName>
</protein>
<reference evidence="3" key="1">
    <citation type="submission" date="2024-04" db="EMBL/GenBank/DDBJ databases">
        <authorList>
            <person name="Shaw F."/>
            <person name="Minotto A."/>
        </authorList>
    </citation>
    <scope>NUCLEOTIDE SEQUENCE [LARGE SCALE GENOMIC DNA]</scope>
</reference>
<feature type="transmembrane region" description="Helical" evidence="1">
    <location>
        <begin position="90"/>
        <end position="111"/>
    </location>
</feature>
<accession>A0ABP1DI75</accession>
<evidence type="ECO:0000256" key="1">
    <source>
        <dbReference type="SAM" id="Phobius"/>
    </source>
</evidence>
<gene>
    <name evidence="2" type="ORF">GFSPODELE1_LOCUS6398</name>
</gene>
<evidence type="ECO:0000313" key="3">
    <source>
        <dbReference type="Proteomes" id="UP001497453"/>
    </source>
</evidence>
<proteinExistence type="predicted"/>
<evidence type="ECO:0008006" key="4">
    <source>
        <dbReference type="Google" id="ProtNLM"/>
    </source>
</evidence>
<keyword evidence="3" id="KW-1185">Reference proteome</keyword>
<dbReference type="EMBL" id="OZ037947">
    <property type="protein sequence ID" value="CAL1707490.1"/>
    <property type="molecule type" value="Genomic_DNA"/>
</dbReference>
<keyword evidence="1" id="KW-0812">Transmembrane</keyword>
<evidence type="ECO:0000313" key="2">
    <source>
        <dbReference type="EMBL" id="CAL1707490.1"/>
    </source>
</evidence>
<dbReference type="Proteomes" id="UP001497453">
    <property type="component" value="Chromosome 4"/>
</dbReference>
<name>A0ABP1DI75_9APHY</name>
<sequence>MSKPTLKLHPVARNMLSFDNVQSHLSATSSQPRLRNPAGHSPFLEKTTSVLYDDLENNNGLPCESSARPLDHCFTSEISVLSYRFSKHPCLVLCLIMYCSLSLVIFTASLLRLPSSSYAKPSSASHAQNLPLLEQLPVAHVLSKLSDVHPQPTALHPYTLRSAHGKNDSITACLWTNDSSLDLLPAWVAKWTGMVSILVTTTSAPSSVQRKALLRQLKKFQDNPTLNRSLNVHLMQVDGHTLDNPNAYLNFARLFSPTPQVVLVPGNLSVLPPKAFYRSFFSNSSASARNVSSKPILFTSRGQPSFPYSSLSPVVMSRDDPLWCTERFFLSVSRQADWSECLWQVWLEHFGDLDVKQTTDWVHSFEPGPALASLSAKLRRRLGGKFRSETCMLATRQLAALRTPERGGKDAKKARWLKRQCREWMTLA</sequence>
<keyword evidence="1" id="KW-1133">Transmembrane helix</keyword>
<organism evidence="2 3">
    <name type="scientific">Somion occarium</name>
    <dbReference type="NCBI Taxonomy" id="3059160"/>
    <lineage>
        <taxon>Eukaryota</taxon>
        <taxon>Fungi</taxon>
        <taxon>Dikarya</taxon>
        <taxon>Basidiomycota</taxon>
        <taxon>Agaricomycotina</taxon>
        <taxon>Agaricomycetes</taxon>
        <taxon>Polyporales</taxon>
        <taxon>Cerrenaceae</taxon>
        <taxon>Somion</taxon>
    </lineage>
</organism>
<keyword evidence="1" id="KW-0472">Membrane</keyword>